<proteinExistence type="predicted"/>
<keyword evidence="2" id="KW-1185">Reference proteome</keyword>
<protein>
    <recommendedName>
        <fullName evidence="3">Flagellar biosynthesis protein</fullName>
    </recommendedName>
</protein>
<dbReference type="RefSeq" id="WP_226934415.1">
    <property type="nucleotide sequence ID" value="NZ_JACDXX010000004.1"/>
</dbReference>
<gene>
    <name evidence="1" type="ORF">H0485_05765</name>
</gene>
<accession>A0ABS8CJD3</accession>
<organism evidence="1 2">
    <name type="scientific">Pseudogemmobacter faecipullorum</name>
    <dbReference type="NCBI Taxonomy" id="2755041"/>
    <lineage>
        <taxon>Bacteria</taxon>
        <taxon>Pseudomonadati</taxon>
        <taxon>Pseudomonadota</taxon>
        <taxon>Alphaproteobacteria</taxon>
        <taxon>Rhodobacterales</taxon>
        <taxon>Paracoccaceae</taxon>
        <taxon>Pseudogemmobacter</taxon>
    </lineage>
</organism>
<evidence type="ECO:0000313" key="1">
    <source>
        <dbReference type="EMBL" id="MCB5409509.1"/>
    </source>
</evidence>
<name>A0ABS8CJD3_9RHOB</name>
<evidence type="ECO:0008006" key="3">
    <source>
        <dbReference type="Google" id="ProtNLM"/>
    </source>
</evidence>
<sequence>MPVPQLEAFDTGDTVCPAVVVTDAAALDALRAAAWAEGYQTGRDEARLSSAAAEAEGRNALIAHLGQLTLTADEAQRECLAALQAPLLALTGALLPLLARDCLAPLLLEQMTPLIAEAAGQPLTLYLHPEARARIGDLLLSAAPPGLTICEDARLGPDAARFSIGQSGAGADLDPGRLCRAAERILQDFFTLSTTPPPGANL</sequence>
<reference evidence="1 2" key="1">
    <citation type="submission" date="2020-07" db="EMBL/GenBank/DDBJ databases">
        <title>Pseudogemmobacter sp. nov., isolated from poultry manure in Taiwan.</title>
        <authorList>
            <person name="Lin S.-Y."/>
            <person name="Tang Y.-S."/>
            <person name="Young C.-C."/>
        </authorList>
    </citation>
    <scope>NUCLEOTIDE SEQUENCE [LARGE SCALE GENOMIC DNA]</scope>
    <source>
        <strain evidence="1 2">CC-YST710</strain>
    </source>
</reference>
<comment type="caution">
    <text evidence="1">The sequence shown here is derived from an EMBL/GenBank/DDBJ whole genome shotgun (WGS) entry which is preliminary data.</text>
</comment>
<evidence type="ECO:0000313" key="2">
    <source>
        <dbReference type="Proteomes" id="UP001198571"/>
    </source>
</evidence>
<dbReference type="Proteomes" id="UP001198571">
    <property type="component" value="Unassembled WGS sequence"/>
</dbReference>
<dbReference type="EMBL" id="JACDXX010000004">
    <property type="protein sequence ID" value="MCB5409509.1"/>
    <property type="molecule type" value="Genomic_DNA"/>
</dbReference>